<protein>
    <submittedName>
        <fullName evidence="1">Uncharacterized protein</fullName>
    </submittedName>
</protein>
<feature type="non-terminal residue" evidence="1">
    <location>
        <position position="1"/>
    </location>
</feature>
<name>V5HRG2_IXORI</name>
<reference evidence="1" key="1">
    <citation type="journal article" date="2015" name="Sci. Rep.">
        <title>Tissue- and time-dependent transcription in Ixodes ricinus salivary glands and midguts when blood feeding on the vertebrate host.</title>
        <authorList>
            <person name="Kotsyfakis M."/>
            <person name="Schwarz A."/>
            <person name="Erhart J."/>
            <person name="Ribeiro J.M."/>
        </authorList>
    </citation>
    <scope>NUCLEOTIDE SEQUENCE</scope>
    <source>
        <tissue evidence="1">Salivary gland and midgut</tissue>
    </source>
</reference>
<organism evidence="1">
    <name type="scientific">Ixodes ricinus</name>
    <name type="common">Common tick</name>
    <name type="synonym">Acarus ricinus</name>
    <dbReference type="NCBI Taxonomy" id="34613"/>
    <lineage>
        <taxon>Eukaryota</taxon>
        <taxon>Metazoa</taxon>
        <taxon>Ecdysozoa</taxon>
        <taxon>Arthropoda</taxon>
        <taxon>Chelicerata</taxon>
        <taxon>Arachnida</taxon>
        <taxon>Acari</taxon>
        <taxon>Parasitiformes</taxon>
        <taxon>Ixodida</taxon>
        <taxon>Ixodoidea</taxon>
        <taxon>Ixodidae</taxon>
        <taxon>Ixodinae</taxon>
        <taxon>Ixodes</taxon>
    </lineage>
</organism>
<dbReference type="EMBL" id="GANP01005986">
    <property type="protein sequence ID" value="JAB78482.1"/>
    <property type="molecule type" value="mRNA"/>
</dbReference>
<sequence length="131" mass="14932">PGSEHPKVCNDWYKRNKSCHEGTCYDPLPLPCDDCKCYVEDEDVCEERCVCNGGTLRPTPAIKCRDPSRVGPEKHYLGLEYALEKKGNNAIVPLHPVRSKIILRKWLCSLPCTHKREFRSKNKTIGCTTNK</sequence>
<accession>V5HRG2</accession>
<proteinExistence type="evidence at transcript level"/>
<evidence type="ECO:0000313" key="1">
    <source>
        <dbReference type="EMBL" id="JAB78482.1"/>
    </source>
</evidence>
<dbReference type="AlphaFoldDB" id="V5HRG2"/>